<dbReference type="Pfam" id="PF06454">
    <property type="entry name" value="THH1_TOM1-3_dom"/>
    <property type="match status" value="2"/>
</dbReference>
<feature type="transmembrane region" description="Helical" evidence="7">
    <location>
        <begin position="205"/>
        <end position="228"/>
    </location>
</feature>
<keyword evidence="6 7" id="KW-0472">Membrane</keyword>
<evidence type="ECO:0000256" key="7">
    <source>
        <dbReference type="SAM" id="Phobius"/>
    </source>
</evidence>
<evidence type="ECO:0000256" key="2">
    <source>
        <dbReference type="ARBA" id="ARBA00006779"/>
    </source>
</evidence>
<evidence type="ECO:0000313" key="9">
    <source>
        <dbReference type="EMBL" id="KZM84631.1"/>
    </source>
</evidence>
<evidence type="ECO:0000313" key="10">
    <source>
        <dbReference type="EMBL" id="WOH12002.1"/>
    </source>
</evidence>
<dbReference type="InterPro" id="IPR040226">
    <property type="entry name" value="THH1/TOM1/TOM3"/>
</dbReference>
<proteinExistence type="inferred from homology"/>
<organism evidence="9">
    <name type="scientific">Daucus carota subsp. sativus</name>
    <name type="common">Carrot</name>
    <dbReference type="NCBI Taxonomy" id="79200"/>
    <lineage>
        <taxon>Eukaryota</taxon>
        <taxon>Viridiplantae</taxon>
        <taxon>Streptophyta</taxon>
        <taxon>Embryophyta</taxon>
        <taxon>Tracheophyta</taxon>
        <taxon>Spermatophyta</taxon>
        <taxon>Magnoliopsida</taxon>
        <taxon>eudicotyledons</taxon>
        <taxon>Gunneridae</taxon>
        <taxon>Pentapetalae</taxon>
        <taxon>asterids</taxon>
        <taxon>campanulids</taxon>
        <taxon>Apiales</taxon>
        <taxon>Apiaceae</taxon>
        <taxon>Apioideae</taxon>
        <taxon>Scandiceae</taxon>
        <taxon>Daucinae</taxon>
        <taxon>Daucus</taxon>
        <taxon>Daucus sect. Daucus</taxon>
    </lineage>
</organism>
<evidence type="ECO:0000256" key="1">
    <source>
        <dbReference type="ARBA" id="ARBA00004128"/>
    </source>
</evidence>
<keyword evidence="5 7" id="KW-1133">Transmembrane helix</keyword>
<protein>
    <recommendedName>
        <fullName evidence="8">THH1/TOM1/TOM3 domain-containing protein</fullName>
    </recommendedName>
</protein>
<dbReference type="InterPro" id="IPR009457">
    <property type="entry name" value="THH1/TOM1/TOM3_dom"/>
</dbReference>
<dbReference type="AlphaFoldDB" id="A0A175YNB9"/>
<dbReference type="STRING" id="79200.A0A175YNB9"/>
<sequence>MLELRDGSCYEKPLVGVNVALAFVDGLIALIAFYQLIRIHMRNSQVGWTRQKVFHLMIGLSNLGYFLYFVLILCAACKGWLCWSNSCGFTVMAVPDILFLAAFLLLLSFWVDLCHQNNNDEDEEEGCSPREALLEKMEKPNSSRDRCRRCCSFRLSHIGSRQKVVLLATLLIFALMLASSVLMWLGIGEENPIDPLTVSRVYKDIFATVSLLVGGALAGYGLVLYLKMRKVRSESAASEMWKVAGLAIISIVCFMSTAFIAIFTDIPLLYSWNELSINGFCTSLLLVLYYFIGSSVPSAFILWVMRELPPSSVVNVQEDSGIIAFINDDSIRLHPQHWTASASLQNQASRASPI</sequence>
<feature type="transmembrane region" description="Helical" evidence="7">
    <location>
        <begin position="15"/>
        <end position="37"/>
    </location>
</feature>
<dbReference type="PANTHER" id="PTHR31142">
    <property type="entry name" value="TOBAMOVIRUS MULTIPLICATION PROTEIN 1-LIKE ISOFORM X1"/>
    <property type="match status" value="1"/>
</dbReference>
<keyword evidence="4 7" id="KW-0812">Transmembrane</keyword>
<feature type="transmembrane region" description="Helical" evidence="7">
    <location>
        <begin position="240"/>
        <end position="263"/>
    </location>
</feature>
<reference evidence="10" key="2">
    <citation type="submission" date="2022-03" db="EMBL/GenBank/DDBJ databases">
        <title>Draft title - Genomic analysis of global carrot germplasm unveils the trajectory of domestication and the origin of high carotenoid orange carrot.</title>
        <authorList>
            <person name="Iorizzo M."/>
            <person name="Ellison S."/>
            <person name="Senalik D."/>
            <person name="Macko-Podgorni A."/>
            <person name="Grzebelus D."/>
            <person name="Bostan H."/>
            <person name="Rolling W."/>
            <person name="Curaba J."/>
            <person name="Simon P."/>
        </authorList>
    </citation>
    <scope>NUCLEOTIDE SEQUENCE</scope>
    <source>
        <tissue evidence="10">Leaf</tissue>
    </source>
</reference>
<dbReference type="GO" id="GO:0005774">
    <property type="term" value="C:vacuolar membrane"/>
    <property type="evidence" value="ECO:0007669"/>
    <property type="project" value="UniProtKB-SubCell"/>
</dbReference>
<evidence type="ECO:0000256" key="3">
    <source>
        <dbReference type="ARBA" id="ARBA00022554"/>
    </source>
</evidence>
<dbReference type="Proteomes" id="UP000077755">
    <property type="component" value="Chromosome 8"/>
</dbReference>
<evidence type="ECO:0000259" key="8">
    <source>
        <dbReference type="Pfam" id="PF06454"/>
    </source>
</evidence>
<feature type="transmembrane region" description="Helical" evidence="7">
    <location>
        <begin position="58"/>
        <end position="81"/>
    </location>
</feature>
<evidence type="ECO:0000256" key="6">
    <source>
        <dbReference type="ARBA" id="ARBA00023136"/>
    </source>
</evidence>
<name>A0A175YNB9_DAUCS</name>
<dbReference type="Gramene" id="KZM84631">
    <property type="protein sequence ID" value="KZM84631"/>
    <property type="gene ID" value="DCAR_027947"/>
</dbReference>
<feature type="domain" description="THH1/TOM1/TOM3" evidence="8">
    <location>
        <begin position="17"/>
        <end position="119"/>
    </location>
</feature>
<reference evidence="9" key="1">
    <citation type="journal article" date="2016" name="Nat. Genet.">
        <title>A high-quality carrot genome assembly provides new insights into carotenoid accumulation and asterid genome evolution.</title>
        <authorList>
            <person name="Iorizzo M."/>
            <person name="Ellison S."/>
            <person name="Senalik D."/>
            <person name="Zeng P."/>
            <person name="Satapoomin P."/>
            <person name="Huang J."/>
            <person name="Bowman M."/>
            <person name="Iovene M."/>
            <person name="Sanseverino W."/>
            <person name="Cavagnaro P."/>
            <person name="Yildiz M."/>
            <person name="Macko-Podgorni A."/>
            <person name="Moranska E."/>
            <person name="Grzebelus E."/>
            <person name="Grzebelus D."/>
            <person name="Ashrafi H."/>
            <person name="Zheng Z."/>
            <person name="Cheng S."/>
            <person name="Spooner D."/>
            <person name="Van Deynze A."/>
            <person name="Simon P."/>
        </authorList>
    </citation>
    <scope>NUCLEOTIDE SEQUENCE [LARGE SCALE GENOMIC DNA]</scope>
    <source>
        <tissue evidence="9">Leaf</tissue>
    </source>
</reference>
<feature type="transmembrane region" description="Helical" evidence="7">
    <location>
        <begin position="283"/>
        <end position="305"/>
    </location>
</feature>
<dbReference type="PANTHER" id="PTHR31142:SF4">
    <property type="entry name" value="OS01G0751300 PROTEIN"/>
    <property type="match status" value="1"/>
</dbReference>
<comment type="subcellular location">
    <subcellularLocation>
        <location evidence="1">Vacuole membrane</location>
        <topology evidence="1">Multi-pass membrane protein</topology>
    </subcellularLocation>
</comment>
<evidence type="ECO:0000256" key="4">
    <source>
        <dbReference type="ARBA" id="ARBA00022692"/>
    </source>
</evidence>
<feature type="transmembrane region" description="Helical" evidence="7">
    <location>
        <begin position="93"/>
        <end position="111"/>
    </location>
</feature>
<evidence type="ECO:0000256" key="5">
    <source>
        <dbReference type="ARBA" id="ARBA00022989"/>
    </source>
</evidence>
<keyword evidence="3" id="KW-0926">Vacuole</keyword>
<dbReference type="EMBL" id="CP093350">
    <property type="protein sequence ID" value="WOH12002.1"/>
    <property type="molecule type" value="Genomic_DNA"/>
</dbReference>
<dbReference type="OMA" id="QLIRIHM"/>
<dbReference type="OrthoDB" id="747122at2759"/>
<dbReference type="KEGG" id="dcr:108197149"/>
<gene>
    <name evidence="9" type="ORF">DCAR_027947</name>
    <name evidence="10" type="ORF">DCAR_0831498</name>
</gene>
<feature type="transmembrane region" description="Helical" evidence="7">
    <location>
        <begin position="164"/>
        <end position="185"/>
    </location>
</feature>
<feature type="domain" description="THH1/TOM1/TOM3" evidence="8">
    <location>
        <begin position="171"/>
        <end position="313"/>
    </location>
</feature>
<accession>A0A175YNB9</accession>
<dbReference type="EMBL" id="LNRQ01000008">
    <property type="protein sequence ID" value="KZM84631.1"/>
    <property type="molecule type" value="Genomic_DNA"/>
</dbReference>
<evidence type="ECO:0000313" key="11">
    <source>
        <dbReference type="Proteomes" id="UP000077755"/>
    </source>
</evidence>
<comment type="similarity">
    <text evidence="2">Belongs to the plant tobamovirus multiplication TOM1 protein family.</text>
</comment>
<keyword evidence="11" id="KW-1185">Reference proteome</keyword>